<keyword evidence="2" id="KW-0472">Membrane</keyword>
<evidence type="ECO:0000256" key="2">
    <source>
        <dbReference type="SAM" id="Phobius"/>
    </source>
</evidence>
<dbReference type="AlphaFoldDB" id="A0AAD5J6E6"/>
<keyword evidence="4" id="KW-1185">Reference proteome</keyword>
<dbReference type="EMBL" id="JAJSOW010000100">
    <property type="protein sequence ID" value="KAI9187064.1"/>
    <property type="molecule type" value="Genomic_DNA"/>
</dbReference>
<feature type="compositionally biased region" description="Basic residues" evidence="1">
    <location>
        <begin position="95"/>
        <end position="104"/>
    </location>
</feature>
<keyword evidence="2" id="KW-1133">Transmembrane helix</keyword>
<evidence type="ECO:0000313" key="3">
    <source>
        <dbReference type="EMBL" id="KAI9187064.1"/>
    </source>
</evidence>
<accession>A0AAD5J6E6</accession>
<organism evidence="3 4">
    <name type="scientific">Acer negundo</name>
    <name type="common">Box elder</name>
    <dbReference type="NCBI Taxonomy" id="4023"/>
    <lineage>
        <taxon>Eukaryota</taxon>
        <taxon>Viridiplantae</taxon>
        <taxon>Streptophyta</taxon>
        <taxon>Embryophyta</taxon>
        <taxon>Tracheophyta</taxon>
        <taxon>Spermatophyta</taxon>
        <taxon>Magnoliopsida</taxon>
        <taxon>eudicotyledons</taxon>
        <taxon>Gunneridae</taxon>
        <taxon>Pentapetalae</taxon>
        <taxon>rosids</taxon>
        <taxon>malvids</taxon>
        <taxon>Sapindales</taxon>
        <taxon>Sapindaceae</taxon>
        <taxon>Hippocastanoideae</taxon>
        <taxon>Acereae</taxon>
        <taxon>Acer</taxon>
    </lineage>
</organism>
<feature type="region of interest" description="Disordered" evidence="1">
    <location>
        <begin position="125"/>
        <end position="163"/>
    </location>
</feature>
<dbReference type="PANTHER" id="PTHR34379:SF6">
    <property type="entry name" value="PROTEIN 3F"/>
    <property type="match status" value="1"/>
</dbReference>
<feature type="transmembrane region" description="Helical" evidence="2">
    <location>
        <begin position="231"/>
        <end position="257"/>
    </location>
</feature>
<proteinExistence type="predicted"/>
<comment type="caution">
    <text evidence="3">The sequence shown here is derived from an EMBL/GenBank/DDBJ whole genome shotgun (WGS) entry which is preliminary data.</text>
</comment>
<evidence type="ECO:0000256" key="1">
    <source>
        <dbReference type="SAM" id="MobiDB-lite"/>
    </source>
</evidence>
<evidence type="ECO:0000313" key="4">
    <source>
        <dbReference type="Proteomes" id="UP001064489"/>
    </source>
</evidence>
<dbReference type="InterPro" id="IPR040411">
    <property type="entry name" value="At5g23160-like"/>
</dbReference>
<sequence>MESKTKTTRLTKTNSGSSSRFLHCFKPPEMDINDRSCVPVRPVRGCRDGFSHHEPVFTYVDVAEKPGVVFTRILSDDLSVGGGGNNRDQNGVVEKKKRGGSRGGRKLLCMMRAVMFETSLAKKIRKKKHKQKQWQSDKNENSIQPEYSEDENGRTISRNSSSSSHYSSAITSSSSACSSSLSSDARQRYSDGIKLFRSNNSFDGKQKQDMNFHNQERRKGCSGPNNIGCCFLVISLFVLVFWGRVCAIVCTSTWLFFVPQRWRSSIINGSSSKNVGSSSKNVGDYANAKLHSEKYKKKIIMEGLLERNHSRGL</sequence>
<dbReference type="Proteomes" id="UP001064489">
    <property type="component" value="Chromosome 3"/>
</dbReference>
<name>A0AAD5J6E6_ACENE</name>
<reference evidence="3" key="2">
    <citation type="submission" date="2023-02" db="EMBL/GenBank/DDBJ databases">
        <authorList>
            <person name="Swenson N.G."/>
            <person name="Wegrzyn J.L."/>
            <person name="Mcevoy S.L."/>
        </authorList>
    </citation>
    <scope>NUCLEOTIDE SEQUENCE</scope>
    <source>
        <strain evidence="3">91603</strain>
        <tissue evidence="3">Leaf</tissue>
    </source>
</reference>
<reference evidence="3" key="1">
    <citation type="journal article" date="2022" name="Plant J.">
        <title>Strategies of tolerance reflected in two North American maple genomes.</title>
        <authorList>
            <person name="McEvoy S.L."/>
            <person name="Sezen U.U."/>
            <person name="Trouern-Trend A."/>
            <person name="McMahon S.M."/>
            <person name="Schaberg P.G."/>
            <person name="Yang J."/>
            <person name="Wegrzyn J.L."/>
            <person name="Swenson N.G."/>
        </authorList>
    </citation>
    <scope>NUCLEOTIDE SEQUENCE</scope>
    <source>
        <strain evidence="3">91603</strain>
    </source>
</reference>
<gene>
    <name evidence="3" type="ORF">LWI28_023976</name>
</gene>
<protein>
    <recommendedName>
        <fullName evidence="5">Transmembrane protein</fullName>
    </recommendedName>
</protein>
<dbReference type="PANTHER" id="PTHR34379">
    <property type="entry name" value="OS07G0553800 PROTEIN"/>
    <property type="match status" value="1"/>
</dbReference>
<keyword evidence="2" id="KW-0812">Transmembrane</keyword>
<evidence type="ECO:0008006" key="5">
    <source>
        <dbReference type="Google" id="ProtNLM"/>
    </source>
</evidence>
<feature type="region of interest" description="Disordered" evidence="1">
    <location>
        <begin position="79"/>
        <end position="104"/>
    </location>
</feature>